<dbReference type="PATRIC" id="fig|1235802.3.peg.2744"/>
<dbReference type="eggNOG" id="ENOG5032TKA">
    <property type="taxonomic scope" value="Bacteria"/>
</dbReference>
<evidence type="ECO:0000313" key="2">
    <source>
        <dbReference type="Proteomes" id="UP000012589"/>
    </source>
</evidence>
<sequence length="134" mass="15310">MDVRTCKSCKRIFNYLSGPIICPSCVEKLEEKFKEVKDYIRANPHASLQDVSEANEVSVKQLKTWVREERLKFSDDSQVGIECMNCGAMIKFGKYCDACKGKMINTLNHAVEQPQPVKVEPKKSDGNRMRFLDS</sequence>
<reference evidence="1 2" key="1">
    <citation type="journal article" date="2014" name="Genome Announc.">
        <title>Draft genome sequences of the altered schaedler flora, a defined bacterial community from gnotobiotic mice.</title>
        <authorList>
            <person name="Wannemuehler M.J."/>
            <person name="Overstreet A.M."/>
            <person name="Ward D.V."/>
            <person name="Phillips G.J."/>
        </authorList>
    </citation>
    <scope>NUCLEOTIDE SEQUENCE [LARGE SCALE GENOMIC DNA]</scope>
    <source>
        <strain evidence="1 2">ASF492</strain>
    </source>
</reference>
<comment type="caution">
    <text evidence="1">The sequence shown here is derived from an EMBL/GenBank/DDBJ whole genome shotgun (WGS) entry which is preliminary data.</text>
</comment>
<dbReference type="Proteomes" id="UP000012589">
    <property type="component" value="Unassembled WGS sequence"/>
</dbReference>
<keyword evidence="2" id="KW-1185">Reference proteome</keyword>
<proteinExistence type="predicted"/>
<name>N2ADJ6_9FIRM</name>
<dbReference type="EMBL" id="AQFT01000085">
    <property type="protein sequence ID" value="EMZ26101.1"/>
    <property type="molecule type" value="Genomic_DNA"/>
</dbReference>
<dbReference type="STRING" id="1235802.C823_02594"/>
<protein>
    <recommendedName>
        <fullName evidence="3">Flagellar operon protein</fullName>
    </recommendedName>
</protein>
<evidence type="ECO:0000313" key="1">
    <source>
        <dbReference type="EMBL" id="EMZ26101.1"/>
    </source>
</evidence>
<accession>N2ADJ6</accession>
<dbReference type="HOGENOM" id="CLU_137779_0_0_9"/>
<dbReference type="AlphaFoldDB" id="N2ADJ6"/>
<gene>
    <name evidence="1" type="ORF">C823_02594</name>
</gene>
<organism evidence="1 2">
    <name type="scientific">Eubacterium plexicaudatum ASF492</name>
    <dbReference type="NCBI Taxonomy" id="1235802"/>
    <lineage>
        <taxon>Bacteria</taxon>
        <taxon>Bacillati</taxon>
        <taxon>Bacillota</taxon>
        <taxon>Clostridia</taxon>
        <taxon>Eubacteriales</taxon>
        <taxon>Eubacteriaceae</taxon>
        <taxon>Eubacterium</taxon>
    </lineage>
</organism>
<evidence type="ECO:0008006" key="3">
    <source>
        <dbReference type="Google" id="ProtNLM"/>
    </source>
</evidence>
<dbReference type="OrthoDB" id="1739831at2"/>